<feature type="transmembrane region" description="Helical" evidence="8">
    <location>
        <begin position="266"/>
        <end position="284"/>
    </location>
</feature>
<dbReference type="PANTHER" id="PTHR32196">
    <property type="entry name" value="ABC TRANSPORTER PERMEASE PROTEIN YPHD-RELATED-RELATED"/>
    <property type="match status" value="1"/>
</dbReference>
<keyword evidence="4" id="KW-0997">Cell inner membrane</keyword>
<dbReference type="EMBL" id="JAESVA010000008">
    <property type="protein sequence ID" value="MCB8882582.1"/>
    <property type="molecule type" value="Genomic_DNA"/>
</dbReference>
<keyword evidence="6 8" id="KW-1133">Transmembrane helix</keyword>
<feature type="transmembrane region" description="Helical" evidence="8">
    <location>
        <begin position="291"/>
        <end position="312"/>
    </location>
</feature>
<protein>
    <submittedName>
        <fullName evidence="9">ABC transporter permease</fullName>
    </submittedName>
</protein>
<sequence length="344" mass="36075">MSQAPNQADAGARISPGGSAGPALRKMNIARVAESFALLAATIALAAVFGILMPHSFLSWANVSTMLGSQAVLVVLSLALIIPLTAGDFDLSIASMLTLSSMLIAVLNAQLGWSIYAAMAVAIVTGAVVGVINAGFILYFRIPSLIVTLGTGTFISGVVLWISGANTISGIDDGLVSWVVVRHIFGIPLAFYYALLLCVAIWYFLGYTTAGRRLLFVGRNREVSRLSGIRVDRVRFLCLIASGVISSATGILYAGTIGAADPNSGTTFLLPAFAAAFLGATSITPGRFNAWGTLIAVYFLVIGITGLTMLGIQTFVQNLFYGGALVLAVALSQLVRKREPQDFT</sequence>
<feature type="transmembrane region" description="Helical" evidence="8">
    <location>
        <begin position="234"/>
        <end position="254"/>
    </location>
</feature>
<feature type="transmembrane region" description="Helical" evidence="8">
    <location>
        <begin position="35"/>
        <end position="53"/>
    </location>
</feature>
<reference evidence="9 10" key="1">
    <citation type="journal article" date="2021" name="Microorganisms">
        <title>Acidisoma silvae sp. nov. and Acidisomacellulosilytica sp. nov., Two Acidophilic Bacteria Isolated from Decaying Wood, Hydrolyzing Cellulose and Producing Poly-3-hydroxybutyrate.</title>
        <authorList>
            <person name="Mieszkin S."/>
            <person name="Pouder E."/>
            <person name="Uroz S."/>
            <person name="Simon-Colin C."/>
            <person name="Alain K."/>
        </authorList>
    </citation>
    <scope>NUCLEOTIDE SEQUENCE [LARGE SCALE GENOMIC DNA]</scope>
    <source>
        <strain evidence="9 10">HW T5.17</strain>
    </source>
</reference>
<keyword evidence="7 8" id="KW-0472">Membrane</keyword>
<feature type="transmembrane region" description="Helical" evidence="8">
    <location>
        <begin position="145"/>
        <end position="164"/>
    </location>
</feature>
<feature type="transmembrane region" description="Helical" evidence="8">
    <location>
        <begin position="113"/>
        <end position="138"/>
    </location>
</feature>
<keyword evidence="3" id="KW-1003">Cell membrane</keyword>
<dbReference type="CDD" id="cd06579">
    <property type="entry name" value="TM_PBP1_transp_AraH_like"/>
    <property type="match status" value="1"/>
</dbReference>
<feature type="transmembrane region" description="Helical" evidence="8">
    <location>
        <begin position="59"/>
        <end position="82"/>
    </location>
</feature>
<evidence type="ECO:0000256" key="6">
    <source>
        <dbReference type="ARBA" id="ARBA00022989"/>
    </source>
</evidence>
<keyword evidence="5 8" id="KW-0812">Transmembrane</keyword>
<keyword evidence="10" id="KW-1185">Reference proteome</keyword>
<evidence type="ECO:0000256" key="5">
    <source>
        <dbReference type="ARBA" id="ARBA00022692"/>
    </source>
</evidence>
<feature type="transmembrane region" description="Helical" evidence="8">
    <location>
        <begin position="89"/>
        <end position="107"/>
    </location>
</feature>
<accession>A0A963Z664</accession>
<evidence type="ECO:0000256" key="8">
    <source>
        <dbReference type="SAM" id="Phobius"/>
    </source>
</evidence>
<keyword evidence="2" id="KW-0813">Transport</keyword>
<evidence type="ECO:0000313" key="10">
    <source>
        <dbReference type="Proteomes" id="UP000721844"/>
    </source>
</evidence>
<name>A0A963Z664_9PROT</name>
<dbReference type="GO" id="GO:0022857">
    <property type="term" value="F:transmembrane transporter activity"/>
    <property type="evidence" value="ECO:0007669"/>
    <property type="project" value="InterPro"/>
</dbReference>
<dbReference type="AlphaFoldDB" id="A0A963Z664"/>
<dbReference type="Proteomes" id="UP000721844">
    <property type="component" value="Unassembled WGS sequence"/>
</dbReference>
<dbReference type="PANTHER" id="PTHR32196:SF21">
    <property type="entry name" value="ABC TRANSPORTER PERMEASE PROTEIN YPHD-RELATED"/>
    <property type="match status" value="1"/>
</dbReference>
<evidence type="ECO:0000313" key="9">
    <source>
        <dbReference type="EMBL" id="MCB8882582.1"/>
    </source>
</evidence>
<evidence type="ECO:0000256" key="3">
    <source>
        <dbReference type="ARBA" id="ARBA00022475"/>
    </source>
</evidence>
<gene>
    <name evidence="9" type="ORF">ACELLULO517_20215</name>
</gene>
<dbReference type="RefSeq" id="WP_227309245.1">
    <property type="nucleotide sequence ID" value="NZ_JAESVA010000008.1"/>
</dbReference>
<evidence type="ECO:0000256" key="4">
    <source>
        <dbReference type="ARBA" id="ARBA00022519"/>
    </source>
</evidence>
<dbReference type="Pfam" id="PF02653">
    <property type="entry name" value="BPD_transp_2"/>
    <property type="match status" value="1"/>
</dbReference>
<dbReference type="GO" id="GO:0005886">
    <property type="term" value="C:plasma membrane"/>
    <property type="evidence" value="ECO:0007669"/>
    <property type="project" value="UniProtKB-SubCell"/>
</dbReference>
<comment type="caution">
    <text evidence="9">The sequence shown here is derived from an EMBL/GenBank/DDBJ whole genome shotgun (WGS) entry which is preliminary data.</text>
</comment>
<proteinExistence type="predicted"/>
<evidence type="ECO:0000256" key="1">
    <source>
        <dbReference type="ARBA" id="ARBA00004651"/>
    </source>
</evidence>
<evidence type="ECO:0000256" key="2">
    <source>
        <dbReference type="ARBA" id="ARBA00022448"/>
    </source>
</evidence>
<comment type="subcellular location">
    <subcellularLocation>
        <location evidence="1">Cell membrane</location>
        <topology evidence="1">Multi-pass membrane protein</topology>
    </subcellularLocation>
</comment>
<dbReference type="InterPro" id="IPR001851">
    <property type="entry name" value="ABC_transp_permease"/>
</dbReference>
<organism evidence="9 10">
    <name type="scientific">Acidisoma cellulosilyticum</name>
    <dbReference type="NCBI Taxonomy" id="2802395"/>
    <lineage>
        <taxon>Bacteria</taxon>
        <taxon>Pseudomonadati</taxon>
        <taxon>Pseudomonadota</taxon>
        <taxon>Alphaproteobacteria</taxon>
        <taxon>Acetobacterales</taxon>
        <taxon>Acidocellaceae</taxon>
        <taxon>Acidisoma</taxon>
    </lineage>
</organism>
<feature type="transmembrane region" description="Helical" evidence="8">
    <location>
        <begin position="184"/>
        <end position="205"/>
    </location>
</feature>
<feature type="transmembrane region" description="Helical" evidence="8">
    <location>
        <begin position="318"/>
        <end position="335"/>
    </location>
</feature>
<evidence type="ECO:0000256" key="7">
    <source>
        <dbReference type="ARBA" id="ARBA00023136"/>
    </source>
</evidence>